<protein>
    <submittedName>
        <fullName evidence="5">Major facilitator superfamily (MFS) profile domain-containing protein</fullName>
    </submittedName>
</protein>
<evidence type="ECO:0000259" key="3">
    <source>
        <dbReference type="PROSITE" id="PS50850"/>
    </source>
</evidence>
<comment type="subcellular location">
    <subcellularLocation>
        <location evidence="1">Membrane</location>
        <topology evidence="1">Multi-pass membrane protein</topology>
    </subcellularLocation>
</comment>
<dbReference type="PANTHER" id="PTHR45757:SF17">
    <property type="entry name" value="MAJOR FACILITATOR SUPERFAMILY (MFS) PROFILE DOMAIN-CONTAINING PROTEIN"/>
    <property type="match status" value="1"/>
</dbReference>
<dbReference type="Pfam" id="PF07690">
    <property type="entry name" value="MFS_1"/>
    <property type="match status" value="1"/>
</dbReference>
<evidence type="ECO:0000313" key="4">
    <source>
        <dbReference type="Proteomes" id="UP000887577"/>
    </source>
</evidence>
<dbReference type="PROSITE" id="PS50850">
    <property type="entry name" value="MFS"/>
    <property type="match status" value="1"/>
</dbReference>
<keyword evidence="2" id="KW-0812">Transmembrane</keyword>
<dbReference type="WBParaSite" id="PSU_v2.g11290.t1">
    <property type="protein sequence ID" value="PSU_v2.g11290.t1"/>
    <property type="gene ID" value="PSU_v2.g11290"/>
</dbReference>
<dbReference type="Proteomes" id="UP000887577">
    <property type="component" value="Unplaced"/>
</dbReference>
<keyword evidence="2" id="KW-1133">Transmembrane helix</keyword>
<sequence length="186" mass="20331">MRGIAFGADFAAIGVVCSRWASLKQNGIFISILTLFSSLSSAITNPSAGALCESSWGWPSVYYIHGIIGCILFSLWLILYTDHPATHRNVSSVELEKIHRNKTAAHIKMDSYIPYWAIITNPVVLVVWLNALADIGSGIFLLTYTPTYINAVLHYNVGKTGAMGALLALSHIPFKLVTGYLSDKLK</sequence>
<feature type="domain" description="Major facilitator superfamily (MFS) profile" evidence="3">
    <location>
        <begin position="1"/>
        <end position="186"/>
    </location>
</feature>
<dbReference type="SUPFAM" id="SSF103473">
    <property type="entry name" value="MFS general substrate transporter"/>
    <property type="match status" value="1"/>
</dbReference>
<dbReference type="PANTHER" id="PTHR45757">
    <property type="entry name" value="PROTEIN CBG23364-RELATED"/>
    <property type="match status" value="1"/>
</dbReference>
<proteinExistence type="predicted"/>
<evidence type="ECO:0000256" key="1">
    <source>
        <dbReference type="ARBA" id="ARBA00004141"/>
    </source>
</evidence>
<keyword evidence="2" id="KW-0472">Membrane</keyword>
<dbReference type="InterPro" id="IPR020846">
    <property type="entry name" value="MFS_dom"/>
</dbReference>
<reference evidence="5" key="1">
    <citation type="submission" date="2022-11" db="UniProtKB">
        <authorList>
            <consortium name="WormBaseParasite"/>
        </authorList>
    </citation>
    <scope>IDENTIFICATION</scope>
</reference>
<feature type="transmembrane region" description="Helical" evidence="2">
    <location>
        <begin position="162"/>
        <end position="181"/>
    </location>
</feature>
<evidence type="ECO:0000256" key="2">
    <source>
        <dbReference type="SAM" id="Phobius"/>
    </source>
</evidence>
<accession>A0A914Y090</accession>
<dbReference type="GO" id="GO:0022857">
    <property type="term" value="F:transmembrane transporter activity"/>
    <property type="evidence" value="ECO:0007669"/>
    <property type="project" value="InterPro"/>
</dbReference>
<organism evidence="4 5">
    <name type="scientific">Panagrolaimus superbus</name>
    <dbReference type="NCBI Taxonomy" id="310955"/>
    <lineage>
        <taxon>Eukaryota</taxon>
        <taxon>Metazoa</taxon>
        <taxon>Ecdysozoa</taxon>
        <taxon>Nematoda</taxon>
        <taxon>Chromadorea</taxon>
        <taxon>Rhabditida</taxon>
        <taxon>Tylenchina</taxon>
        <taxon>Panagrolaimomorpha</taxon>
        <taxon>Panagrolaimoidea</taxon>
        <taxon>Panagrolaimidae</taxon>
        <taxon>Panagrolaimus</taxon>
    </lineage>
</organism>
<dbReference type="Gene3D" id="1.20.1250.20">
    <property type="entry name" value="MFS general substrate transporter like domains"/>
    <property type="match status" value="2"/>
</dbReference>
<dbReference type="InterPro" id="IPR036259">
    <property type="entry name" value="MFS_trans_sf"/>
</dbReference>
<feature type="transmembrane region" description="Helical" evidence="2">
    <location>
        <begin position="115"/>
        <end position="142"/>
    </location>
</feature>
<dbReference type="InterPro" id="IPR011701">
    <property type="entry name" value="MFS"/>
</dbReference>
<dbReference type="AlphaFoldDB" id="A0A914Y090"/>
<dbReference type="GO" id="GO:0016020">
    <property type="term" value="C:membrane"/>
    <property type="evidence" value="ECO:0007669"/>
    <property type="project" value="UniProtKB-SubCell"/>
</dbReference>
<evidence type="ECO:0000313" key="5">
    <source>
        <dbReference type="WBParaSite" id="PSU_v2.g11290.t1"/>
    </source>
</evidence>
<name>A0A914Y090_9BILA</name>
<feature type="transmembrane region" description="Helical" evidence="2">
    <location>
        <begin position="60"/>
        <end position="79"/>
    </location>
</feature>
<keyword evidence="4" id="KW-1185">Reference proteome</keyword>
<feature type="transmembrane region" description="Helical" evidence="2">
    <location>
        <begin position="28"/>
        <end position="48"/>
    </location>
</feature>